<comment type="caution">
    <text evidence="3">The sequence shown here is derived from an EMBL/GenBank/DDBJ whole genome shotgun (WGS) entry which is preliminary data.</text>
</comment>
<feature type="non-terminal residue" evidence="3">
    <location>
        <position position="810"/>
    </location>
</feature>
<reference evidence="3" key="1">
    <citation type="submission" date="2023-03" db="EMBL/GenBank/DDBJ databases">
        <title>Massive genome expansion in bonnet fungi (Mycena s.s.) driven by repeated elements and novel gene families across ecological guilds.</title>
        <authorList>
            <consortium name="Lawrence Berkeley National Laboratory"/>
            <person name="Harder C.B."/>
            <person name="Miyauchi S."/>
            <person name="Viragh M."/>
            <person name="Kuo A."/>
            <person name="Thoen E."/>
            <person name="Andreopoulos B."/>
            <person name="Lu D."/>
            <person name="Skrede I."/>
            <person name="Drula E."/>
            <person name="Henrissat B."/>
            <person name="Morin E."/>
            <person name="Kohler A."/>
            <person name="Barry K."/>
            <person name="LaButti K."/>
            <person name="Morin E."/>
            <person name="Salamov A."/>
            <person name="Lipzen A."/>
            <person name="Mereny Z."/>
            <person name="Hegedus B."/>
            <person name="Baldrian P."/>
            <person name="Stursova M."/>
            <person name="Weitz H."/>
            <person name="Taylor A."/>
            <person name="Grigoriev I.V."/>
            <person name="Nagy L.G."/>
            <person name="Martin F."/>
            <person name="Kauserud H."/>
        </authorList>
    </citation>
    <scope>NUCLEOTIDE SEQUENCE</scope>
    <source>
        <strain evidence="3">CBHHK067</strain>
    </source>
</reference>
<evidence type="ECO:0000313" key="3">
    <source>
        <dbReference type="EMBL" id="KAJ7676108.1"/>
    </source>
</evidence>
<keyword evidence="4" id="KW-1185">Reference proteome</keyword>
<accession>A0AAD7G7T9</accession>
<feature type="compositionally biased region" description="Basic and acidic residues" evidence="2">
    <location>
        <begin position="259"/>
        <end position="269"/>
    </location>
</feature>
<name>A0AAD7G7T9_MYCRO</name>
<feature type="coiled-coil region" evidence="1">
    <location>
        <begin position="571"/>
        <end position="615"/>
    </location>
</feature>
<evidence type="ECO:0008006" key="5">
    <source>
        <dbReference type="Google" id="ProtNLM"/>
    </source>
</evidence>
<dbReference type="AlphaFoldDB" id="A0AAD7G7T9"/>
<feature type="non-terminal residue" evidence="3">
    <location>
        <position position="1"/>
    </location>
</feature>
<protein>
    <recommendedName>
        <fullName evidence="5">CxC1-like cysteine cluster associated with KDZ transposases domain-containing protein</fullName>
    </recommendedName>
</protein>
<feature type="region of interest" description="Disordered" evidence="2">
    <location>
        <begin position="254"/>
        <end position="273"/>
    </location>
</feature>
<feature type="region of interest" description="Disordered" evidence="2">
    <location>
        <begin position="192"/>
        <end position="217"/>
    </location>
</feature>
<proteinExistence type="predicted"/>
<evidence type="ECO:0000256" key="1">
    <source>
        <dbReference type="SAM" id="Coils"/>
    </source>
</evidence>
<organism evidence="3 4">
    <name type="scientific">Mycena rosella</name>
    <name type="common">Pink bonnet</name>
    <name type="synonym">Agaricus rosellus</name>
    <dbReference type="NCBI Taxonomy" id="1033263"/>
    <lineage>
        <taxon>Eukaryota</taxon>
        <taxon>Fungi</taxon>
        <taxon>Dikarya</taxon>
        <taxon>Basidiomycota</taxon>
        <taxon>Agaricomycotina</taxon>
        <taxon>Agaricomycetes</taxon>
        <taxon>Agaricomycetidae</taxon>
        <taxon>Agaricales</taxon>
        <taxon>Marasmiineae</taxon>
        <taxon>Mycenaceae</taxon>
        <taxon>Mycena</taxon>
    </lineage>
</organism>
<dbReference type="InterPro" id="IPR040521">
    <property type="entry name" value="KDZ"/>
</dbReference>
<dbReference type="Proteomes" id="UP001221757">
    <property type="component" value="Unassembled WGS sequence"/>
</dbReference>
<keyword evidence="1" id="KW-0175">Coiled coil</keyword>
<evidence type="ECO:0000313" key="4">
    <source>
        <dbReference type="Proteomes" id="UP001221757"/>
    </source>
</evidence>
<dbReference type="PANTHER" id="PTHR33096:SF1">
    <property type="entry name" value="CXC1-LIKE CYSTEINE CLUSTER ASSOCIATED WITH KDZ TRANSPOSASES DOMAIN-CONTAINING PROTEIN"/>
    <property type="match status" value="1"/>
</dbReference>
<gene>
    <name evidence="3" type="ORF">B0H17DRAFT_909903</name>
</gene>
<sequence length="810" mass="92621">LDEIEISLCPCSRAAPQLLRRGFFPCAPMEPSLVVELRVLEFVMQLFLNMPPNNTALTKTLESYLDGMGYKLDNRDALRRRFGNTLEWYTSLQHVTHAKIDSLISEAQDSLPQNLPDSRASSTAPPSVPPTSRPSTPGPSSRAFLRTPQTPRARTLPIVLGTNFTPGVVPAAVVFTFQALTSVVPVPISFCHSNTRRPRPRGAPRYPFPEPEDRRRPSDYLRARCPACFGGKWEDPAVVLAVLLSGDACFTQRRNKSKGKTDPPHHHPETSFLPADLTTEMEGFIDGVRPAPKRAAKAKKAALAPAADDNEPDHYEHAEMPVPKSVLDDCEASFTAADDKRAKSSTQFFDDTALMGLNCRHDHLLFLVNMKTAGEKQFYMYALLEMFLRHLPRSFVVGFLYDIACQLERSARKWGFLPPEYLARLQFAVSVLHAFGHHWVCQMIYHPRRRTLFGLTDGEGCERFWHSISKLIAYLRVCGYHRRIYTLDSQILHLQKASIRRLGSWLARRWTHCQDKLRHAQAVLRDCEHPLNVLRREYAKQLKAQTKPLPKRAKNAGKLAVEEVIRIRKTVVVLKGRVKDLEDTIADEEATMVEIDIAERDLGDAKTKLKKAVETQRRKEAALGVDDRHVLRNLANSPYIQARMNARALKHWLRDKLRSRKFELDRVERTFHRKKTDPKLKTHIEDAVRRRDPGIQELVRHYNRLCEEMARLIRQHKAPRNAVPPTTIDPKSIWGLDVDDEIWQDVGLDDAYDDESDPPLWLKNEGVREGIKAMLEKDRCDEEAPRVFHECCALRWWLSEEWEAVGAAME</sequence>
<feature type="region of interest" description="Disordered" evidence="2">
    <location>
        <begin position="110"/>
        <end position="148"/>
    </location>
</feature>
<evidence type="ECO:0000256" key="2">
    <source>
        <dbReference type="SAM" id="MobiDB-lite"/>
    </source>
</evidence>
<feature type="compositionally biased region" description="Low complexity" evidence="2">
    <location>
        <begin position="133"/>
        <end position="143"/>
    </location>
</feature>
<dbReference type="Pfam" id="PF18758">
    <property type="entry name" value="KDZ"/>
    <property type="match status" value="1"/>
</dbReference>
<dbReference type="EMBL" id="JARKIE010000146">
    <property type="protein sequence ID" value="KAJ7676108.1"/>
    <property type="molecule type" value="Genomic_DNA"/>
</dbReference>
<dbReference type="PANTHER" id="PTHR33096">
    <property type="entry name" value="CXC2 DOMAIN-CONTAINING PROTEIN"/>
    <property type="match status" value="1"/>
</dbReference>